<dbReference type="EMBL" id="MU853403">
    <property type="protein sequence ID" value="KAK4136889.1"/>
    <property type="molecule type" value="Genomic_DNA"/>
</dbReference>
<dbReference type="GO" id="GO:0005737">
    <property type="term" value="C:cytoplasm"/>
    <property type="evidence" value="ECO:0007669"/>
    <property type="project" value="TreeGrafter"/>
</dbReference>
<keyword evidence="3" id="KW-1185">Reference proteome</keyword>
<dbReference type="Gene3D" id="2.30.110.10">
    <property type="entry name" value="Electron Transport, Fmn-binding Protein, Chain A"/>
    <property type="match status" value="1"/>
</dbReference>
<dbReference type="PANTHER" id="PTHR28040">
    <property type="entry name" value="PYRIDOXAMINE 5'-PHOSPHATE OXIDASE YLR456W HOMOLOG-RELATED"/>
    <property type="match status" value="1"/>
</dbReference>
<dbReference type="SUPFAM" id="SSF50475">
    <property type="entry name" value="FMN-binding split barrel"/>
    <property type="match status" value="1"/>
</dbReference>
<gene>
    <name evidence="2" type="ORF">BT67DRAFT_373833</name>
</gene>
<comment type="caution">
    <text evidence="2">The sequence shown here is derived from an EMBL/GenBank/DDBJ whole genome shotgun (WGS) entry which is preliminary data.</text>
</comment>
<dbReference type="Pfam" id="PF01243">
    <property type="entry name" value="PNPOx_N"/>
    <property type="match status" value="1"/>
</dbReference>
<name>A0AAN6UQ44_9PEZI</name>
<sequence length="255" mass="27029">MEQQIPLSHEASAGDTNMRVTASLPQEVVQCIENARFLHLATCANNTPHVSLMNYTYLPSSPYSRGPVIVMTTNPASKKTNNLTTNPNVSLLVHDWVSHRPSATTSQSRRLSSGSSPVRAPPSSLAALLYNLNASAISSISATISGRARLVDRDSPEEHYYRDVHLENNTFDDAMVDLGGIAAGGGVAADGEEKGVLTNGVGPGTGTSRFAAGEEVRVIVVGIRDVRISDYKGAVRDWVIAAPGEDETDTGVDGV</sequence>
<evidence type="ECO:0000259" key="1">
    <source>
        <dbReference type="Pfam" id="PF01243"/>
    </source>
</evidence>
<reference evidence="2" key="1">
    <citation type="journal article" date="2023" name="Mol. Phylogenet. Evol.">
        <title>Genome-scale phylogeny and comparative genomics of the fungal order Sordariales.</title>
        <authorList>
            <person name="Hensen N."/>
            <person name="Bonometti L."/>
            <person name="Westerberg I."/>
            <person name="Brannstrom I.O."/>
            <person name="Guillou S."/>
            <person name="Cros-Aarteil S."/>
            <person name="Calhoun S."/>
            <person name="Haridas S."/>
            <person name="Kuo A."/>
            <person name="Mondo S."/>
            <person name="Pangilinan J."/>
            <person name="Riley R."/>
            <person name="LaButti K."/>
            <person name="Andreopoulos B."/>
            <person name="Lipzen A."/>
            <person name="Chen C."/>
            <person name="Yan M."/>
            <person name="Daum C."/>
            <person name="Ng V."/>
            <person name="Clum A."/>
            <person name="Steindorff A."/>
            <person name="Ohm R.A."/>
            <person name="Martin F."/>
            <person name="Silar P."/>
            <person name="Natvig D.O."/>
            <person name="Lalanne C."/>
            <person name="Gautier V."/>
            <person name="Ament-Velasquez S.L."/>
            <person name="Kruys A."/>
            <person name="Hutchinson M.I."/>
            <person name="Powell A.J."/>
            <person name="Barry K."/>
            <person name="Miller A.N."/>
            <person name="Grigoriev I.V."/>
            <person name="Debuchy R."/>
            <person name="Gladieux P."/>
            <person name="Hiltunen Thoren M."/>
            <person name="Johannesson H."/>
        </authorList>
    </citation>
    <scope>NUCLEOTIDE SEQUENCE</scope>
    <source>
        <strain evidence="2">CBS 123565</strain>
    </source>
</reference>
<dbReference type="Proteomes" id="UP001304895">
    <property type="component" value="Unassembled WGS sequence"/>
</dbReference>
<evidence type="ECO:0000313" key="3">
    <source>
        <dbReference type="Proteomes" id="UP001304895"/>
    </source>
</evidence>
<protein>
    <recommendedName>
        <fullName evidence="1">Pyridoxamine 5'-phosphate oxidase N-terminal domain-containing protein</fullName>
    </recommendedName>
</protein>
<accession>A0AAN6UQ44</accession>
<dbReference type="InterPro" id="IPR012349">
    <property type="entry name" value="Split_barrel_FMN-bd"/>
</dbReference>
<dbReference type="AlphaFoldDB" id="A0AAN6UQ44"/>
<dbReference type="GO" id="GO:0005634">
    <property type="term" value="C:nucleus"/>
    <property type="evidence" value="ECO:0007669"/>
    <property type="project" value="TreeGrafter"/>
</dbReference>
<evidence type="ECO:0000313" key="2">
    <source>
        <dbReference type="EMBL" id="KAK4136889.1"/>
    </source>
</evidence>
<proteinExistence type="predicted"/>
<reference evidence="2" key="2">
    <citation type="submission" date="2023-05" db="EMBL/GenBank/DDBJ databases">
        <authorList>
            <consortium name="Lawrence Berkeley National Laboratory"/>
            <person name="Steindorff A."/>
            <person name="Hensen N."/>
            <person name="Bonometti L."/>
            <person name="Westerberg I."/>
            <person name="Brannstrom I.O."/>
            <person name="Guillou S."/>
            <person name="Cros-Aarteil S."/>
            <person name="Calhoun S."/>
            <person name="Haridas S."/>
            <person name="Kuo A."/>
            <person name="Mondo S."/>
            <person name="Pangilinan J."/>
            <person name="Riley R."/>
            <person name="Labutti K."/>
            <person name="Andreopoulos B."/>
            <person name="Lipzen A."/>
            <person name="Chen C."/>
            <person name="Yanf M."/>
            <person name="Daum C."/>
            <person name="Ng V."/>
            <person name="Clum A."/>
            <person name="Ohm R."/>
            <person name="Martin F."/>
            <person name="Silar P."/>
            <person name="Natvig D."/>
            <person name="Lalanne C."/>
            <person name="Gautier V."/>
            <person name="Ament-Velasquez S.L."/>
            <person name="Kruys A."/>
            <person name="Hutchinson M.I."/>
            <person name="Powell A.J."/>
            <person name="Barry K."/>
            <person name="Miller A.N."/>
            <person name="Grigoriev I.V."/>
            <person name="Debuchy R."/>
            <person name="Gladieux P."/>
            <person name="Thoren M.H."/>
            <person name="Johannesson H."/>
        </authorList>
    </citation>
    <scope>NUCLEOTIDE SEQUENCE</scope>
    <source>
        <strain evidence="2">CBS 123565</strain>
    </source>
</reference>
<dbReference type="InterPro" id="IPR052841">
    <property type="entry name" value="PMP_oxidase-like"/>
</dbReference>
<dbReference type="PANTHER" id="PTHR28040:SF1">
    <property type="entry name" value="PYRIDOXAMINE 5'-PHOSPHATE OXIDASE YLR456W HOMOLOG-RELATED"/>
    <property type="match status" value="1"/>
</dbReference>
<dbReference type="InterPro" id="IPR011576">
    <property type="entry name" value="Pyridox_Oxase_N"/>
</dbReference>
<feature type="domain" description="Pyridoxamine 5'-phosphate oxidase N-terminal" evidence="1">
    <location>
        <begin position="24"/>
        <end position="161"/>
    </location>
</feature>
<organism evidence="2 3">
    <name type="scientific">Trichocladium antarcticum</name>
    <dbReference type="NCBI Taxonomy" id="1450529"/>
    <lineage>
        <taxon>Eukaryota</taxon>
        <taxon>Fungi</taxon>
        <taxon>Dikarya</taxon>
        <taxon>Ascomycota</taxon>
        <taxon>Pezizomycotina</taxon>
        <taxon>Sordariomycetes</taxon>
        <taxon>Sordariomycetidae</taxon>
        <taxon>Sordariales</taxon>
        <taxon>Chaetomiaceae</taxon>
        <taxon>Trichocladium</taxon>
    </lineage>
</organism>